<dbReference type="EMBL" id="BMWX01000001">
    <property type="protein sequence ID" value="GGZ13019.1"/>
    <property type="molecule type" value="Genomic_DNA"/>
</dbReference>
<dbReference type="Proteomes" id="UP000619457">
    <property type="component" value="Unassembled WGS sequence"/>
</dbReference>
<dbReference type="Gene3D" id="3.80.10.10">
    <property type="entry name" value="Ribonuclease Inhibitor"/>
    <property type="match status" value="1"/>
</dbReference>
<comment type="caution">
    <text evidence="1">The sequence shown here is derived from an EMBL/GenBank/DDBJ whole genome shotgun (WGS) entry which is preliminary data.</text>
</comment>
<name>A0A918PKT1_9BACT</name>
<proteinExistence type="predicted"/>
<keyword evidence="2" id="KW-1185">Reference proteome</keyword>
<evidence type="ECO:0000313" key="1">
    <source>
        <dbReference type="EMBL" id="GGZ13019.1"/>
    </source>
</evidence>
<dbReference type="RefSeq" id="WP_018475095.1">
    <property type="nucleotide sequence ID" value="NZ_BMWX01000001.1"/>
</dbReference>
<accession>A0A918PKT1</accession>
<evidence type="ECO:0000313" key="2">
    <source>
        <dbReference type="Proteomes" id="UP000619457"/>
    </source>
</evidence>
<protein>
    <submittedName>
        <fullName evidence="1">Uncharacterized protein</fullName>
    </submittedName>
</protein>
<reference evidence="1" key="1">
    <citation type="journal article" date="2014" name="Int. J. Syst. Evol. Microbiol.">
        <title>Complete genome sequence of Corynebacterium casei LMG S-19264T (=DSM 44701T), isolated from a smear-ripened cheese.</title>
        <authorList>
            <consortium name="US DOE Joint Genome Institute (JGI-PGF)"/>
            <person name="Walter F."/>
            <person name="Albersmeier A."/>
            <person name="Kalinowski J."/>
            <person name="Ruckert C."/>
        </authorList>
    </citation>
    <scope>NUCLEOTIDE SEQUENCE</scope>
    <source>
        <strain evidence="1">KCTC 12368</strain>
    </source>
</reference>
<reference evidence="1" key="2">
    <citation type="submission" date="2020-09" db="EMBL/GenBank/DDBJ databases">
        <authorList>
            <person name="Sun Q."/>
            <person name="Kim S."/>
        </authorList>
    </citation>
    <scope>NUCLEOTIDE SEQUENCE</scope>
    <source>
        <strain evidence="1">KCTC 12368</strain>
    </source>
</reference>
<sequence length="290" mass="33350">MINRIFTSLASHVQSMGKMGISLKLPFALPYNPQPIGHNASTYYPKPIATYTSPNEPRGKRVKDLSLKLNLLAFRKDRFYSELLKMESKISLQTRIIKALNPCLKSALNRKQVLSYPISKIKMLKITAEDLRQVVDRNPLRGVEALKELCYLDLQGKIDNLNYFEKISKLPELEILSLAQGPSIPAFHQHRLPNFPQVKKITIDNAKERSDFEIIFLMPQLSTVILKNFSAENLKEIINIRCLGQFTSITIYLNTCEDHTDQPDVLVRNLIKHYSEYVKINIFYKNNPTT</sequence>
<dbReference type="InterPro" id="IPR032675">
    <property type="entry name" value="LRR_dom_sf"/>
</dbReference>
<organism evidence="1 2">
    <name type="scientific">Echinicola pacifica</name>
    <dbReference type="NCBI Taxonomy" id="346377"/>
    <lineage>
        <taxon>Bacteria</taxon>
        <taxon>Pseudomonadati</taxon>
        <taxon>Bacteroidota</taxon>
        <taxon>Cytophagia</taxon>
        <taxon>Cytophagales</taxon>
        <taxon>Cyclobacteriaceae</taxon>
        <taxon>Echinicola</taxon>
    </lineage>
</organism>
<dbReference type="AlphaFoldDB" id="A0A918PKT1"/>
<gene>
    <name evidence="1" type="ORF">GCM10007049_00960</name>
</gene>